<reference evidence="1" key="1">
    <citation type="submission" date="2021-03" db="EMBL/GenBank/DDBJ databases">
        <authorList>
            <consortium name="DOE Joint Genome Institute"/>
            <person name="Ahrendt S."/>
            <person name="Looney B.P."/>
            <person name="Miyauchi S."/>
            <person name="Morin E."/>
            <person name="Drula E."/>
            <person name="Courty P.E."/>
            <person name="Chicoki N."/>
            <person name="Fauchery L."/>
            <person name="Kohler A."/>
            <person name="Kuo A."/>
            <person name="Labutti K."/>
            <person name="Pangilinan J."/>
            <person name="Lipzen A."/>
            <person name="Riley R."/>
            <person name="Andreopoulos W."/>
            <person name="He G."/>
            <person name="Johnson J."/>
            <person name="Barry K.W."/>
            <person name="Grigoriev I.V."/>
            <person name="Nagy L."/>
            <person name="Hibbett D."/>
            <person name="Henrissat B."/>
            <person name="Matheny P.B."/>
            <person name="Labbe J."/>
            <person name="Martin F."/>
        </authorList>
    </citation>
    <scope>NUCLEOTIDE SEQUENCE</scope>
    <source>
        <strain evidence="1">HHB10654</strain>
    </source>
</reference>
<evidence type="ECO:0000313" key="2">
    <source>
        <dbReference type="Proteomes" id="UP000814140"/>
    </source>
</evidence>
<reference evidence="1" key="2">
    <citation type="journal article" date="2022" name="New Phytol.">
        <title>Evolutionary transition to the ectomycorrhizal habit in the genomes of a hyperdiverse lineage of mushroom-forming fungi.</title>
        <authorList>
            <person name="Looney B."/>
            <person name="Miyauchi S."/>
            <person name="Morin E."/>
            <person name="Drula E."/>
            <person name="Courty P.E."/>
            <person name="Kohler A."/>
            <person name="Kuo A."/>
            <person name="LaButti K."/>
            <person name="Pangilinan J."/>
            <person name="Lipzen A."/>
            <person name="Riley R."/>
            <person name="Andreopoulos W."/>
            <person name="He G."/>
            <person name="Johnson J."/>
            <person name="Nolan M."/>
            <person name="Tritt A."/>
            <person name="Barry K.W."/>
            <person name="Grigoriev I.V."/>
            <person name="Nagy L.G."/>
            <person name="Hibbett D."/>
            <person name="Henrissat B."/>
            <person name="Matheny P.B."/>
            <person name="Labbe J."/>
            <person name="Martin F.M."/>
        </authorList>
    </citation>
    <scope>NUCLEOTIDE SEQUENCE</scope>
    <source>
        <strain evidence="1">HHB10654</strain>
    </source>
</reference>
<gene>
    <name evidence="1" type="ORF">BV25DRAFT_1230661</name>
</gene>
<accession>A0ACB8SR54</accession>
<sequence>MARENEIFKPDVAGLGTYLALFVLGTALLQLQSVRTITMTFFDSNRTGFRDSTPQTRYIVYAYPARNVRGTPTILILRNDLLCNIAGPRSLRNTYTYRSTRTATVPTAIYLPTSTSRDSASPPPISTPLAAAEAVPVPDSSWPRHHHVFSTSVCC</sequence>
<comment type="caution">
    <text evidence="1">The sequence shown here is derived from an EMBL/GenBank/DDBJ whole genome shotgun (WGS) entry which is preliminary data.</text>
</comment>
<name>A0ACB8SR54_9AGAM</name>
<evidence type="ECO:0000313" key="1">
    <source>
        <dbReference type="EMBL" id="KAI0058570.1"/>
    </source>
</evidence>
<protein>
    <submittedName>
        <fullName evidence="1">Uncharacterized protein</fullName>
    </submittedName>
</protein>
<keyword evidence="2" id="KW-1185">Reference proteome</keyword>
<organism evidence="1 2">
    <name type="scientific">Artomyces pyxidatus</name>
    <dbReference type="NCBI Taxonomy" id="48021"/>
    <lineage>
        <taxon>Eukaryota</taxon>
        <taxon>Fungi</taxon>
        <taxon>Dikarya</taxon>
        <taxon>Basidiomycota</taxon>
        <taxon>Agaricomycotina</taxon>
        <taxon>Agaricomycetes</taxon>
        <taxon>Russulales</taxon>
        <taxon>Auriscalpiaceae</taxon>
        <taxon>Artomyces</taxon>
    </lineage>
</organism>
<dbReference type="EMBL" id="MU277234">
    <property type="protein sequence ID" value="KAI0058570.1"/>
    <property type="molecule type" value="Genomic_DNA"/>
</dbReference>
<dbReference type="Proteomes" id="UP000814140">
    <property type="component" value="Unassembled WGS sequence"/>
</dbReference>
<proteinExistence type="predicted"/>